<name>A0A8T1TX07_9STRA</name>
<proteinExistence type="predicted"/>
<accession>A0A8T1TX07</accession>
<reference evidence="1" key="1">
    <citation type="submission" date="2021-01" db="EMBL/GenBank/DDBJ databases">
        <title>Phytophthora aleatoria, a newly-described species from Pinus radiata is distinct from Phytophthora cactorum isolates based on comparative genomics.</title>
        <authorList>
            <person name="Mcdougal R."/>
            <person name="Panda P."/>
            <person name="Williams N."/>
            <person name="Studholme D.J."/>
        </authorList>
    </citation>
    <scope>NUCLEOTIDE SEQUENCE</scope>
    <source>
        <strain evidence="1">NZFS 3830</strain>
    </source>
</reference>
<dbReference type="AlphaFoldDB" id="A0A8T1TX07"/>
<evidence type="ECO:0000313" key="2">
    <source>
        <dbReference type="Proteomes" id="UP000688947"/>
    </source>
</evidence>
<comment type="caution">
    <text evidence="1">The sequence shown here is derived from an EMBL/GenBank/DDBJ whole genome shotgun (WGS) entry which is preliminary data.</text>
</comment>
<dbReference type="EMBL" id="JAENGZ010001284">
    <property type="protein sequence ID" value="KAG6949179.1"/>
    <property type="molecule type" value="Genomic_DNA"/>
</dbReference>
<sequence>MKDVRREGEYMCTGLIMQYMKAQQPQWLHDYIATKDIHEQVLSTLMRLCQRFAAR</sequence>
<evidence type="ECO:0000313" key="1">
    <source>
        <dbReference type="EMBL" id="KAG6949179.1"/>
    </source>
</evidence>
<dbReference type="OrthoDB" id="117408at2759"/>
<protein>
    <submittedName>
        <fullName evidence="1">Uncharacterized protein</fullName>
    </submittedName>
</protein>
<dbReference type="Proteomes" id="UP000688947">
    <property type="component" value="Unassembled WGS sequence"/>
</dbReference>
<gene>
    <name evidence="1" type="ORF">JG687_00015037</name>
</gene>
<organism evidence="1 2">
    <name type="scientific">Phytophthora cactorum</name>
    <dbReference type="NCBI Taxonomy" id="29920"/>
    <lineage>
        <taxon>Eukaryota</taxon>
        <taxon>Sar</taxon>
        <taxon>Stramenopiles</taxon>
        <taxon>Oomycota</taxon>
        <taxon>Peronosporomycetes</taxon>
        <taxon>Peronosporales</taxon>
        <taxon>Peronosporaceae</taxon>
        <taxon>Phytophthora</taxon>
    </lineage>
</organism>